<sequence>MPDLHYPTASPAMVNDIMDKLLVLSLDDYNDTVRVIVGSGKRQVQVECAAKVLGLQSEFFRVKAEFDSFLPHANHQRPVIDLSEQNVDAMSMFFVWNTTGNIYSAKRLSTITVPSDGTKTTKELDGYRILWDQLLECYFLADYLGAPNFGNAIIDALFKAINDEADDRARLEVKPEEKDFVHSLAPTPEVNNGNDDNDDEDDDNETVDDDDDQERGGLSDPFEERVPQKEIRQMLGTLPYQIQRMYSKTKKGSPLRKMLVDKIINQAITIDLYEKLQCIVAEGVPIEFHRTLVDELMRTAVIVVHCDQGGPYRRRADERSRDNYLYHIHKVGERCI</sequence>
<reference evidence="2 3" key="1">
    <citation type="journal article" date="2014" name="Genome Announc.">
        <title>Draft genome sequence of Sclerotinia borealis, a psychrophilic plant pathogenic fungus.</title>
        <authorList>
            <person name="Mardanov A.V."/>
            <person name="Beletsky A.V."/>
            <person name="Kadnikov V.V."/>
            <person name="Ignatov A.N."/>
            <person name="Ravin N.V."/>
        </authorList>
    </citation>
    <scope>NUCLEOTIDE SEQUENCE [LARGE SCALE GENOMIC DNA]</scope>
    <source>
        <strain evidence="3">F-4157</strain>
    </source>
</reference>
<feature type="region of interest" description="Disordered" evidence="1">
    <location>
        <begin position="176"/>
        <end position="226"/>
    </location>
</feature>
<dbReference type="OrthoDB" id="3556512at2759"/>
<name>W9C8N1_SCLBF</name>
<comment type="caution">
    <text evidence="2">The sequence shown here is derived from an EMBL/GenBank/DDBJ whole genome shotgun (WGS) entry which is preliminary data.</text>
</comment>
<feature type="compositionally biased region" description="Basic and acidic residues" evidence="1">
    <location>
        <begin position="214"/>
        <end position="226"/>
    </location>
</feature>
<evidence type="ECO:0000313" key="2">
    <source>
        <dbReference type="EMBL" id="ESZ93112.1"/>
    </source>
</evidence>
<dbReference type="Proteomes" id="UP000019487">
    <property type="component" value="Unassembled WGS sequence"/>
</dbReference>
<gene>
    <name evidence="2" type="ORF">SBOR_6484</name>
</gene>
<protein>
    <recommendedName>
        <fullName evidence="4">BTB domain-containing protein</fullName>
    </recommendedName>
</protein>
<evidence type="ECO:0008006" key="4">
    <source>
        <dbReference type="Google" id="ProtNLM"/>
    </source>
</evidence>
<dbReference type="HOGENOM" id="CLU_717979_0_0_1"/>
<dbReference type="EMBL" id="AYSA01000339">
    <property type="protein sequence ID" value="ESZ93112.1"/>
    <property type="molecule type" value="Genomic_DNA"/>
</dbReference>
<proteinExistence type="predicted"/>
<evidence type="ECO:0000256" key="1">
    <source>
        <dbReference type="SAM" id="MobiDB-lite"/>
    </source>
</evidence>
<dbReference type="AlphaFoldDB" id="W9C8N1"/>
<keyword evidence="3" id="KW-1185">Reference proteome</keyword>
<accession>W9C8N1</accession>
<evidence type="ECO:0000313" key="3">
    <source>
        <dbReference type="Proteomes" id="UP000019487"/>
    </source>
</evidence>
<feature type="compositionally biased region" description="Acidic residues" evidence="1">
    <location>
        <begin position="195"/>
        <end position="213"/>
    </location>
</feature>
<organism evidence="2 3">
    <name type="scientific">Sclerotinia borealis (strain F-4128)</name>
    <dbReference type="NCBI Taxonomy" id="1432307"/>
    <lineage>
        <taxon>Eukaryota</taxon>
        <taxon>Fungi</taxon>
        <taxon>Dikarya</taxon>
        <taxon>Ascomycota</taxon>
        <taxon>Pezizomycotina</taxon>
        <taxon>Leotiomycetes</taxon>
        <taxon>Helotiales</taxon>
        <taxon>Sclerotiniaceae</taxon>
        <taxon>Sclerotinia</taxon>
    </lineage>
</organism>